<keyword evidence="2" id="KW-1185">Reference proteome</keyword>
<protein>
    <submittedName>
        <fullName evidence="1">Uncharacterized protein</fullName>
    </submittedName>
</protein>
<name>A0ACC2NKS9_9HYME</name>
<evidence type="ECO:0000313" key="2">
    <source>
        <dbReference type="Proteomes" id="UP001239111"/>
    </source>
</evidence>
<dbReference type="Proteomes" id="UP001239111">
    <property type="component" value="Chromosome 3"/>
</dbReference>
<evidence type="ECO:0000313" key="1">
    <source>
        <dbReference type="EMBL" id="KAJ8671874.1"/>
    </source>
</evidence>
<sequence>MAYVIDFQGFRSFSSEFVFKEVAIPSTEKGAQPRVFLFKPPHGWNQLPSKLKSENRWLEKNYIGISWSEGDIPYDELKATLQDALKNSTKVFVKGGEKQRLLDKIIPNVEDLEAYGSPSISHLCKDAHGHCSHHTLCVNARCAAQTVHCIREWMDYGRARTSVDKDVVDSMYN</sequence>
<gene>
    <name evidence="1" type="ORF">QAD02_003133</name>
</gene>
<comment type="caution">
    <text evidence="1">The sequence shown here is derived from an EMBL/GenBank/DDBJ whole genome shotgun (WGS) entry which is preliminary data.</text>
</comment>
<dbReference type="EMBL" id="CM056743">
    <property type="protein sequence ID" value="KAJ8671874.1"/>
    <property type="molecule type" value="Genomic_DNA"/>
</dbReference>
<organism evidence="1 2">
    <name type="scientific">Eretmocerus hayati</name>
    <dbReference type="NCBI Taxonomy" id="131215"/>
    <lineage>
        <taxon>Eukaryota</taxon>
        <taxon>Metazoa</taxon>
        <taxon>Ecdysozoa</taxon>
        <taxon>Arthropoda</taxon>
        <taxon>Hexapoda</taxon>
        <taxon>Insecta</taxon>
        <taxon>Pterygota</taxon>
        <taxon>Neoptera</taxon>
        <taxon>Endopterygota</taxon>
        <taxon>Hymenoptera</taxon>
        <taxon>Apocrita</taxon>
        <taxon>Proctotrupomorpha</taxon>
        <taxon>Chalcidoidea</taxon>
        <taxon>Aphelinidae</taxon>
        <taxon>Aphelininae</taxon>
        <taxon>Eretmocerus</taxon>
    </lineage>
</organism>
<proteinExistence type="predicted"/>
<accession>A0ACC2NKS9</accession>
<reference evidence="1" key="1">
    <citation type="submission" date="2023-04" db="EMBL/GenBank/DDBJ databases">
        <title>A chromosome-level genome assembly of the parasitoid wasp Eretmocerus hayati.</title>
        <authorList>
            <person name="Zhong Y."/>
            <person name="Liu S."/>
            <person name="Liu Y."/>
        </authorList>
    </citation>
    <scope>NUCLEOTIDE SEQUENCE</scope>
    <source>
        <strain evidence="1">ZJU_SS_LIU_2023</strain>
    </source>
</reference>